<dbReference type="Proteomes" id="UP000245765">
    <property type="component" value="Unassembled WGS sequence"/>
</dbReference>
<dbReference type="AlphaFoldDB" id="A0A317FB32"/>
<evidence type="ECO:0000313" key="3">
    <source>
        <dbReference type="Proteomes" id="UP000245765"/>
    </source>
</evidence>
<accession>A0A317FB32</accession>
<dbReference type="EMBL" id="QGNA01000005">
    <property type="protein sequence ID" value="PWS35119.1"/>
    <property type="molecule type" value="Genomic_DNA"/>
</dbReference>
<protein>
    <recommendedName>
        <fullName evidence="4">PEP-CTERM protein-sorting domain-containing protein</fullName>
    </recommendedName>
</protein>
<organism evidence="2 3">
    <name type="scientific">Falsiroseomonas bella</name>
    <dbReference type="NCBI Taxonomy" id="2184016"/>
    <lineage>
        <taxon>Bacteria</taxon>
        <taxon>Pseudomonadati</taxon>
        <taxon>Pseudomonadota</taxon>
        <taxon>Alphaproteobacteria</taxon>
        <taxon>Acetobacterales</taxon>
        <taxon>Roseomonadaceae</taxon>
        <taxon>Falsiroseomonas</taxon>
    </lineage>
</organism>
<evidence type="ECO:0008006" key="4">
    <source>
        <dbReference type="Google" id="ProtNLM"/>
    </source>
</evidence>
<evidence type="ECO:0000256" key="1">
    <source>
        <dbReference type="SAM" id="Phobius"/>
    </source>
</evidence>
<reference evidence="3" key="1">
    <citation type="submission" date="2018-05" db="EMBL/GenBank/DDBJ databases">
        <authorList>
            <person name="Du Z."/>
            <person name="Wang X."/>
        </authorList>
    </citation>
    <scope>NUCLEOTIDE SEQUENCE [LARGE SCALE GENOMIC DNA]</scope>
    <source>
        <strain evidence="3">CQN31</strain>
    </source>
</reference>
<evidence type="ECO:0000313" key="2">
    <source>
        <dbReference type="EMBL" id="PWS35119.1"/>
    </source>
</evidence>
<keyword evidence="1" id="KW-0472">Membrane</keyword>
<name>A0A317FB32_9PROT</name>
<keyword evidence="1" id="KW-1133">Transmembrane helix</keyword>
<comment type="caution">
    <text evidence="2">The sequence shown here is derived from an EMBL/GenBank/DDBJ whole genome shotgun (WGS) entry which is preliminary data.</text>
</comment>
<feature type="transmembrane region" description="Helical" evidence="1">
    <location>
        <begin position="50"/>
        <end position="67"/>
    </location>
</feature>
<proteinExistence type="predicted"/>
<sequence length="74" mass="7494">MFGDANISPAVTCCTFGINNQSAPNFATGNSSTPTITFTRVQAPVGVPEPATALILGPALLLGGLALRRRHAAG</sequence>
<dbReference type="InterPro" id="IPR013424">
    <property type="entry name" value="Ice-binding_C"/>
</dbReference>
<keyword evidence="1" id="KW-0812">Transmembrane</keyword>
<gene>
    <name evidence="2" type="ORF">DFH01_22650</name>
</gene>
<keyword evidence="3" id="KW-1185">Reference proteome</keyword>
<dbReference type="NCBIfam" id="TIGR02595">
    <property type="entry name" value="PEP_CTERM"/>
    <property type="match status" value="1"/>
</dbReference>